<dbReference type="Proteomes" id="UP001295444">
    <property type="component" value="Chromosome 10"/>
</dbReference>
<reference evidence="2" key="1">
    <citation type="submission" date="2022-03" db="EMBL/GenBank/DDBJ databases">
        <authorList>
            <person name="Alioto T."/>
            <person name="Alioto T."/>
            <person name="Gomez Garrido J."/>
        </authorList>
    </citation>
    <scope>NUCLEOTIDE SEQUENCE</scope>
</reference>
<feature type="region of interest" description="Disordered" evidence="1">
    <location>
        <begin position="1"/>
        <end position="22"/>
    </location>
</feature>
<organism evidence="2 3">
    <name type="scientific">Pelobates cultripes</name>
    <name type="common">Western spadefoot toad</name>
    <dbReference type="NCBI Taxonomy" id="61616"/>
    <lineage>
        <taxon>Eukaryota</taxon>
        <taxon>Metazoa</taxon>
        <taxon>Chordata</taxon>
        <taxon>Craniata</taxon>
        <taxon>Vertebrata</taxon>
        <taxon>Euteleostomi</taxon>
        <taxon>Amphibia</taxon>
        <taxon>Batrachia</taxon>
        <taxon>Anura</taxon>
        <taxon>Pelobatoidea</taxon>
        <taxon>Pelobatidae</taxon>
        <taxon>Pelobates</taxon>
    </lineage>
</organism>
<gene>
    <name evidence="2" type="ORF">PECUL_23A044536</name>
</gene>
<dbReference type="EMBL" id="OW240921">
    <property type="protein sequence ID" value="CAH2319963.1"/>
    <property type="molecule type" value="Genomic_DNA"/>
</dbReference>
<evidence type="ECO:0000313" key="3">
    <source>
        <dbReference type="Proteomes" id="UP001295444"/>
    </source>
</evidence>
<sequence length="98" mass="10938">MEGILRNHRTPPPTTPAVQMGLPSEAGGAKKWEDNLRQQHLPYSWGYPVKLVVQRNGKTIILQTPDDGAKTLCSWSIELPTGAQGTQRLPPSWRKSKH</sequence>
<proteinExistence type="predicted"/>
<accession>A0AAD1T6V3</accession>
<evidence type="ECO:0000313" key="2">
    <source>
        <dbReference type="EMBL" id="CAH2319963.1"/>
    </source>
</evidence>
<evidence type="ECO:0000256" key="1">
    <source>
        <dbReference type="SAM" id="MobiDB-lite"/>
    </source>
</evidence>
<protein>
    <submittedName>
        <fullName evidence="2">Uncharacterized protein</fullName>
    </submittedName>
</protein>
<dbReference type="AlphaFoldDB" id="A0AAD1T6V3"/>
<keyword evidence="3" id="KW-1185">Reference proteome</keyword>
<name>A0AAD1T6V3_PELCU</name>